<dbReference type="AlphaFoldDB" id="A0A1Q2HS13"/>
<evidence type="ECO:0000256" key="1">
    <source>
        <dbReference type="SAM" id="MobiDB-lite"/>
    </source>
</evidence>
<dbReference type="Proteomes" id="UP000188273">
    <property type="component" value="Chromosome"/>
</dbReference>
<feature type="compositionally biased region" description="Polar residues" evidence="1">
    <location>
        <begin position="86"/>
        <end position="101"/>
    </location>
</feature>
<dbReference type="RefSeq" id="WP_077540881.1">
    <property type="nucleotide sequence ID" value="NZ_CP019633.1"/>
</dbReference>
<dbReference type="KEGG" id="pbu:L21SP3_01847"/>
<feature type="domain" description="Ice-binding protein C-terminal" evidence="3">
    <location>
        <begin position="271"/>
        <end position="290"/>
    </location>
</feature>
<evidence type="ECO:0000313" key="5">
    <source>
        <dbReference type="Proteomes" id="UP000188273"/>
    </source>
</evidence>
<reference evidence="5" key="1">
    <citation type="submission" date="2017-02" db="EMBL/GenBank/DDBJ databases">
        <title>Comparative genomics and description of representatives of a novel lineage of planctomycetes thriving in anoxic sediments.</title>
        <authorList>
            <person name="Spring S."/>
            <person name="Bunk B."/>
            <person name="Sproer C."/>
            <person name="Klenk H.-P."/>
        </authorList>
    </citation>
    <scope>NUCLEOTIDE SEQUENCE [LARGE SCALE GENOMIC DNA]</scope>
    <source>
        <strain evidence="5">L21-RPul-D3</strain>
    </source>
</reference>
<gene>
    <name evidence="4" type="ORF">L21SP3_01847</name>
</gene>
<keyword evidence="5" id="KW-1185">Reference proteome</keyword>
<keyword evidence="2" id="KW-0732">Signal</keyword>
<dbReference type="Pfam" id="PF07589">
    <property type="entry name" value="PEP-CTERM"/>
    <property type="match status" value="1"/>
</dbReference>
<sequence precursor="true">MMTKKLFKNCFLIVSFISLSICGRAYGLADVIETFNDYQTGDLRDTSGKGTGFSSEADTWEANTSHYKAREDDLSAPAETGYALEQSGTAQSVQGQSTNQRRQSRRLDHEELVGTSWFSFLVKNTKSTQIAGIDFYDGSYYDSYHVDKAREISLRGTSLYVEGSGGTGESGIDVSSKTSLNENALILGKFMPNGLSESANLQVWVNPDVSNDAAGLGTPDFEQLSDLGWGNMDRLKNLGLLAYDTEGSWGGQIDSLYISNETSAFQDVTGVPEPAALTLLALGGLALRRRQKLRS</sequence>
<evidence type="ECO:0000313" key="4">
    <source>
        <dbReference type="EMBL" id="AQQ10025.1"/>
    </source>
</evidence>
<proteinExistence type="predicted"/>
<feature type="region of interest" description="Disordered" evidence="1">
    <location>
        <begin position="85"/>
        <end position="107"/>
    </location>
</feature>
<accession>A0A1Q2HS13</accession>
<feature type="chain" id="PRO_5012862899" description="Ice-binding protein C-terminal domain-containing protein" evidence="2">
    <location>
        <begin position="28"/>
        <end position="295"/>
    </location>
</feature>
<dbReference type="EMBL" id="CP019633">
    <property type="protein sequence ID" value="AQQ10025.1"/>
    <property type="molecule type" value="Genomic_DNA"/>
</dbReference>
<feature type="signal peptide" evidence="2">
    <location>
        <begin position="1"/>
        <end position="27"/>
    </location>
</feature>
<evidence type="ECO:0000256" key="2">
    <source>
        <dbReference type="SAM" id="SignalP"/>
    </source>
</evidence>
<protein>
    <recommendedName>
        <fullName evidence="3">Ice-binding protein C-terminal domain-containing protein</fullName>
    </recommendedName>
</protein>
<organism evidence="4 5">
    <name type="scientific">Sedimentisphaera cyanobacteriorum</name>
    <dbReference type="NCBI Taxonomy" id="1940790"/>
    <lineage>
        <taxon>Bacteria</taxon>
        <taxon>Pseudomonadati</taxon>
        <taxon>Planctomycetota</taxon>
        <taxon>Phycisphaerae</taxon>
        <taxon>Sedimentisphaerales</taxon>
        <taxon>Sedimentisphaeraceae</taxon>
        <taxon>Sedimentisphaera</taxon>
    </lineage>
</organism>
<name>A0A1Q2HS13_9BACT</name>
<dbReference type="InterPro" id="IPR013424">
    <property type="entry name" value="Ice-binding_C"/>
</dbReference>
<evidence type="ECO:0000259" key="3">
    <source>
        <dbReference type="Pfam" id="PF07589"/>
    </source>
</evidence>